<sequence>SFDPLKLRTLCEKLQVSPIEQDERNLLREYLAIMTPIAIYLDVLQGETNCFLGLVLPSLMMLRSKLTELVLDITEELRDGILLRLEE</sequence>
<protein>
    <submittedName>
        <fullName evidence="1">Uncharacterized protein</fullName>
    </submittedName>
</protein>
<dbReference type="AlphaFoldDB" id="A0A164ES96"/>
<dbReference type="PANTHER" id="PTHR47501">
    <property type="entry name" value="TRANSPOSASE-RELATED"/>
    <property type="match status" value="1"/>
</dbReference>
<reference evidence="1 2" key="1">
    <citation type="submission" date="2016-03" db="EMBL/GenBank/DDBJ databases">
        <title>EvidentialGene: Evidence-directed Construction of Genes on Genomes.</title>
        <authorList>
            <person name="Gilbert D.G."/>
            <person name="Choi J.-H."/>
            <person name="Mockaitis K."/>
            <person name="Colbourne J."/>
            <person name="Pfrender M."/>
        </authorList>
    </citation>
    <scope>NUCLEOTIDE SEQUENCE [LARGE SCALE GENOMIC DNA]</scope>
    <source>
        <strain evidence="1 2">Xinb3</strain>
        <tissue evidence="1">Complete organism</tissue>
    </source>
</reference>
<feature type="non-terminal residue" evidence="1">
    <location>
        <position position="87"/>
    </location>
</feature>
<organism evidence="1 2">
    <name type="scientific">Daphnia magna</name>
    <dbReference type="NCBI Taxonomy" id="35525"/>
    <lineage>
        <taxon>Eukaryota</taxon>
        <taxon>Metazoa</taxon>
        <taxon>Ecdysozoa</taxon>
        <taxon>Arthropoda</taxon>
        <taxon>Crustacea</taxon>
        <taxon>Branchiopoda</taxon>
        <taxon>Diplostraca</taxon>
        <taxon>Cladocera</taxon>
        <taxon>Anomopoda</taxon>
        <taxon>Daphniidae</taxon>
        <taxon>Daphnia</taxon>
    </lineage>
</organism>
<keyword evidence="2" id="KW-1185">Reference proteome</keyword>
<accession>A0A164ES96</accession>
<proteinExistence type="predicted"/>
<evidence type="ECO:0000313" key="2">
    <source>
        <dbReference type="Proteomes" id="UP000076858"/>
    </source>
</evidence>
<dbReference type="Proteomes" id="UP000076858">
    <property type="component" value="Unassembled WGS sequence"/>
</dbReference>
<evidence type="ECO:0000313" key="1">
    <source>
        <dbReference type="EMBL" id="KZR97077.1"/>
    </source>
</evidence>
<gene>
    <name evidence="1" type="ORF">APZ42_008252</name>
</gene>
<feature type="non-terminal residue" evidence="1">
    <location>
        <position position="1"/>
    </location>
</feature>
<dbReference type="PANTHER" id="PTHR47501:SF5">
    <property type="entry name" value="HAT C-TERMINAL DIMERISATION DOMAIN-CONTAINING PROTEIN"/>
    <property type="match status" value="1"/>
</dbReference>
<name>A0A164ES96_9CRUS</name>
<dbReference type="EMBL" id="LRGB01022719">
    <property type="protein sequence ID" value="KZR97077.1"/>
    <property type="molecule type" value="Genomic_DNA"/>
</dbReference>
<comment type="caution">
    <text evidence="1">The sequence shown here is derived from an EMBL/GenBank/DDBJ whole genome shotgun (WGS) entry which is preliminary data.</text>
</comment>